<gene>
    <name evidence="2" type="ORF">CVU76_02530</name>
</gene>
<evidence type="ECO:0000256" key="1">
    <source>
        <dbReference type="SAM" id="Phobius"/>
    </source>
</evidence>
<proteinExistence type="predicted"/>
<keyword evidence="1" id="KW-0812">Transmembrane</keyword>
<dbReference type="AlphaFoldDB" id="A0A2N2F3X2"/>
<dbReference type="EMBL" id="PHAO01000001">
    <property type="protein sequence ID" value="PKN02878.1"/>
    <property type="molecule type" value="Genomic_DNA"/>
</dbReference>
<evidence type="ECO:0000313" key="2">
    <source>
        <dbReference type="EMBL" id="PKN02878.1"/>
    </source>
</evidence>
<feature type="transmembrane region" description="Helical" evidence="1">
    <location>
        <begin position="5"/>
        <end position="26"/>
    </location>
</feature>
<keyword evidence="1" id="KW-1133">Transmembrane helix</keyword>
<protein>
    <recommendedName>
        <fullName evidence="4">Sortase</fullName>
    </recommendedName>
</protein>
<comment type="caution">
    <text evidence="2">The sequence shown here is derived from an EMBL/GenBank/DDBJ whole genome shotgun (WGS) entry which is preliminary data.</text>
</comment>
<organism evidence="2 3">
    <name type="scientific">Candidatus Dojkabacteria bacterium HGW-Dojkabacteria-1</name>
    <dbReference type="NCBI Taxonomy" id="2013761"/>
    <lineage>
        <taxon>Bacteria</taxon>
        <taxon>Candidatus Dojkabacteria</taxon>
    </lineage>
</organism>
<sequence length="228" mass="25941">MKFKILNILVAVLVISTAIYTIFVFIPNTKEEVINTEIYAVADSTSFVEQENPLGKSLAFVDGNTYLYTFSVLNRDIPSRWEGKEISLKYTYLGEYSEDTVNELNELLLGDYKWQRQLDQNRNIVLGGPIFVMDNTYQLHTHNGLSLGNKHYLFGDLLHLLYSNGQLDGTQIKIGDTVLQAIWYKDARVLEDNRTPGGADLIISTCLERNGDRRLISGWIVISPEELQ</sequence>
<dbReference type="Proteomes" id="UP000233417">
    <property type="component" value="Unassembled WGS sequence"/>
</dbReference>
<evidence type="ECO:0008006" key="4">
    <source>
        <dbReference type="Google" id="ProtNLM"/>
    </source>
</evidence>
<reference evidence="2 3" key="1">
    <citation type="journal article" date="2017" name="ISME J.">
        <title>Potential for microbial H2 and metal transformations associated with novel bacteria and archaea in deep terrestrial subsurface sediments.</title>
        <authorList>
            <person name="Hernsdorf A.W."/>
            <person name="Amano Y."/>
            <person name="Miyakawa K."/>
            <person name="Ise K."/>
            <person name="Suzuki Y."/>
            <person name="Anantharaman K."/>
            <person name="Probst A."/>
            <person name="Burstein D."/>
            <person name="Thomas B.C."/>
            <person name="Banfield J.F."/>
        </authorList>
    </citation>
    <scope>NUCLEOTIDE SEQUENCE [LARGE SCALE GENOMIC DNA]</scope>
    <source>
        <strain evidence="2">HGW-Dojkabacteria-1</strain>
    </source>
</reference>
<accession>A0A2N2F3X2</accession>
<evidence type="ECO:0000313" key="3">
    <source>
        <dbReference type="Proteomes" id="UP000233417"/>
    </source>
</evidence>
<keyword evidence="1" id="KW-0472">Membrane</keyword>
<name>A0A2N2F3X2_9BACT</name>